<name>A0A3D8Y490_9BACT</name>
<gene>
    <name evidence="7" type="ORF">DSL64_24790</name>
</gene>
<evidence type="ECO:0000259" key="5">
    <source>
        <dbReference type="Pfam" id="PF04542"/>
    </source>
</evidence>
<dbReference type="SUPFAM" id="SSF88659">
    <property type="entry name" value="Sigma3 and sigma4 domains of RNA polymerase sigma factors"/>
    <property type="match status" value="1"/>
</dbReference>
<dbReference type="InterPro" id="IPR014327">
    <property type="entry name" value="RNA_pol_sigma70_bacteroid"/>
</dbReference>
<dbReference type="PANTHER" id="PTHR43133">
    <property type="entry name" value="RNA POLYMERASE ECF-TYPE SIGMA FACTO"/>
    <property type="match status" value="1"/>
</dbReference>
<organism evidence="7 8">
    <name type="scientific">Dyadobacter luteus</name>
    <dbReference type="NCBI Taxonomy" id="2259619"/>
    <lineage>
        <taxon>Bacteria</taxon>
        <taxon>Pseudomonadati</taxon>
        <taxon>Bacteroidota</taxon>
        <taxon>Cytophagia</taxon>
        <taxon>Cytophagales</taxon>
        <taxon>Spirosomataceae</taxon>
        <taxon>Dyadobacter</taxon>
    </lineage>
</organism>
<keyword evidence="4" id="KW-0804">Transcription</keyword>
<dbReference type="NCBIfam" id="TIGR02985">
    <property type="entry name" value="Sig70_bacteroi1"/>
    <property type="match status" value="1"/>
</dbReference>
<protein>
    <submittedName>
        <fullName evidence="7">RNA polymerase sigma-70 factor</fullName>
    </submittedName>
</protein>
<dbReference type="InterPro" id="IPR036388">
    <property type="entry name" value="WH-like_DNA-bd_sf"/>
</dbReference>
<dbReference type="GO" id="GO:0006352">
    <property type="term" value="P:DNA-templated transcription initiation"/>
    <property type="evidence" value="ECO:0007669"/>
    <property type="project" value="InterPro"/>
</dbReference>
<dbReference type="OrthoDB" id="1524077at2"/>
<keyword evidence="8" id="KW-1185">Reference proteome</keyword>
<dbReference type="RefSeq" id="WP_115833650.1">
    <property type="nucleotide sequence ID" value="NZ_QNUL01000031.1"/>
</dbReference>
<comment type="caution">
    <text evidence="7">The sequence shown here is derived from an EMBL/GenBank/DDBJ whole genome shotgun (WGS) entry which is preliminary data.</text>
</comment>
<evidence type="ECO:0000256" key="4">
    <source>
        <dbReference type="ARBA" id="ARBA00023163"/>
    </source>
</evidence>
<dbReference type="PANTHER" id="PTHR43133:SF46">
    <property type="entry name" value="RNA POLYMERASE SIGMA-70 FACTOR ECF SUBFAMILY"/>
    <property type="match status" value="1"/>
</dbReference>
<dbReference type="SUPFAM" id="SSF88946">
    <property type="entry name" value="Sigma2 domain of RNA polymerase sigma factors"/>
    <property type="match status" value="1"/>
</dbReference>
<dbReference type="Gene3D" id="1.10.1740.10">
    <property type="match status" value="1"/>
</dbReference>
<dbReference type="NCBIfam" id="TIGR02937">
    <property type="entry name" value="sigma70-ECF"/>
    <property type="match status" value="1"/>
</dbReference>
<dbReference type="Proteomes" id="UP000256373">
    <property type="component" value="Unassembled WGS sequence"/>
</dbReference>
<keyword evidence="3" id="KW-0731">Sigma factor</keyword>
<dbReference type="AlphaFoldDB" id="A0A3D8Y490"/>
<keyword evidence="2" id="KW-0805">Transcription regulation</keyword>
<evidence type="ECO:0000256" key="3">
    <source>
        <dbReference type="ARBA" id="ARBA00023082"/>
    </source>
</evidence>
<feature type="domain" description="RNA polymerase sigma factor 70 region 4 type 2" evidence="6">
    <location>
        <begin position="118"/>
        <end position="170"/>
    </location>
</feature>
<proteinExistence type="inferred from homology"/>
<reference evidence="7 8" key="1">
    <citation type="submission" date="2018-07" db="EMBL/GenBank/DDBJ databases">
        <title>Dyadobacter roseus sp. nov., isolated from rose rhizosphere soil.</title>
        <authorList>
            <person name="Chen L."/>
        </authorList>
    </citation>
    <scope>NUCLEOTIDE SEQUENCE [LARGE SCALE GENOMIC DNA]</scope>
    <source>
        <strain evidence="7 8">RS19</strain>
    </source>
</reference>
<evidence type="ECO:0000256" key="1">
    <source>
        <dbReference type="ARBA" id="ARBA00010641"/>
    </source>
</evidence>
<comment type="similarity">
    <text evidence="1">Belongs to the sigma-70 factor family. ECF subfamily.</text>
</comment>
<dbReference type="InterPro" id="IPR013249">
    <property type="entry name" value="RNA_pol_sigma70_r4_t2"/>
</dbReference>
<dbReference type="Pfam" id="PF04542">
    <property type="entry name" value="Sigma70_r2"/>
    <property type="match status" value="1"/>
</dbReference>
<evidence type="ECO:0000313" key="8">
    <source>
        <dbReference type="Proteomes" id="UP000256373"/>
    </source>
</evidence>
<dbReference type="Gene3D" id="1.10.10.10">
    <property type="entry name" value="Winged helix-like DNA-binding domain superfamily/Winged helix DNA-binding domain"/>
    <property type="match status" value="1"/>
</dbReference>
<dbReference type="InterPro" id="IPR007627">
    <property type="entry name" value="RNA_pol_sigma70_r2"/>
</dbReference>
<dbReference type="EMBL" id="QNUL01000031">
    <property type="protein sequence ID" value="REA57036.1"/>
    <property type="molecule type" value="Genomic_DNA"/>
</dbReference>
<dbReference type="InterPro" id="IPR039425">
    <property type="entry name" value="RNA_pol_sigma-70-like"/>
</dbReference>
<evidence type="ECO:0000313" key="7">
    <source>
        <dbReference type="EMBL" id="REA57036.1"/>
    </source>
</evidence>
<evidence type="ECO:0000259" key="6">
    <source>
        <dbReference type="Pfam" id="PF08281"/>
    </source>
</evidence>
<dbReference type="CDD" id="cd06171">
    <property type="entry name" value="Sigma70_r4"/>
    <property type="match status" value="1"/>
</dbReference>
<evidence type="ECO:0000256" key="2">
    <source>
        <dbReference type="ARBA" id="ARBA00023015"/>
    </source>
</evidence>
<accession>A0A3D8Y490</accession>
<dbReference type="GO" id="GO:0016987">
    <property type="term" value="F:sigma factor activity"/>
    <property type="evidence" value="ECO:0007669"/>
    <property type="project" value="UniProtKB-KW"/>
</dbReference>
<dbReference type="InterPro" id="IPR013324">
    <property type="entry name" value="RNA_pol_sigma_r3/r4-like"/>
</dbReference>
<dbReference type="InterPro" id="IPR014284">
    <property type="entry name" value="RNA_pol_sigma-70_dom"/>
</dbReference>
<sequence>MNIAEPAGQNLSKDREQEFEIVFKKYFKGLHAYACTILHDEVMAEEMVQNVFCRLWEKTEQIEIRESVSGYLYRSVYHESLNYIKHLKVRDAYQTYAVSQMENTNNTSHNIELRELEERLDVALKELPEKCRTIFQMSRFEELKYQEIADRLELPLKTVENQMGKALRLLRIKLVDFLPASFLLFFLG</sequence>
<feature type="domain" description="RNA polymerase sigma-70 region 2" evidence="5">
    <location>
        <begin position="23"/>
        <end position="86"/>
    </location>
</feature>
<dbReference type="InterPro" id="IPR013325">
    <property type="entry name" value="RNA_pol_sigma_r2"/>
</dbReference>
<dbReference type="GO" id="GO:0003677">
    <property type="term" value="F:DNA binding"/>
    <property type="evidence" value="ECO:0007669"/>
    <property type="project" value="InterPro"/>
</dbReference>
<dbReference type="Pfam" id="PF08281">
    <property type="entry name" value="Sigma70_r4_2"/>
    <property type="match status" value="1"/>
</dbReference>